<dbReference type="AlphaFoldDB" id="A0A8J2U0R3"/>
<reference evidence="3" key="1">
    <citation type="journal article" date="2014" name="Int. J. Syst. Evol. Microbiol.">
        <title>Complete genome sequence of Corynebacterium casei LMG S-19264T (=DSM 44701T), isolated from a smear-ripened cheese.</title>
        <authorList>
            <consortium name="US DOE Joint Genome Institute (JGI-PGF)"/>
            <person name="Walter F."/>
            <person name="Albersmeier A."/>
            <person name="Kalinowski J."/>
            <person name="Ruckert C."/>
        </authorList>
    </citation>
    <scope>NUCLEOTIDE SEQUENCE</scope>
    <source>
        <strain evidence="3">CGMCC 1.12785</strain>
    </source>
</reference>
<dbReference type="GO" id="GO:0046872">
    <property type="term" value="F:metal ion binding"/>
    <property type="evidence" value="ECO:0007669"/>
    <property type="project" value="InterPro"/>
</dbReference>
<gene>
    <name evidence="3" type="primary">ricR</name>
    <name evidence="3" type="ORF">GCM10011333_31120</name>
</gene>
<evidence type="ECO:0000313" key="3">
    <source>
        <dbReference type="EMBL" id="GGA25933.1"/>
    </source>
</evidence>
<evidence type="ECO:0000256" key="1">
    <source>
        <dbReference type="ARBA" id="ARBA00005428"/>
    </source>
</evidence>
<proteinExistence type="inferred from homology"/>
<keyword evidence="4" id="KW-1185">Reference proteome</keyword>
<dbReference type="Proteomes" id="UP000616114">
    <property type="component" value="Unassembled WGS sequence"/>
</dbReference>
<sequence length="101" mass="10794">MSISAAPGYADNPDSKAKHLARLKRIEGQIRGIGRMVEEEKYCIDVLTQISAATAALHSLSVSLLTEHMNECVVSAARESEEAGQEKVAEASAAIARLIKS</sequence>
<evidence type="ECO:0000313" key="4">
    <source>
        <dbReference type="Proteomes" id="UP000616114"/>
    </source>
</evidence>
<keyword evidence="2" id="KW-0186">Copper</keyword>
<dbReference type="GO" id="GO:0003677">
    <property type="term" value="F:DNA binding"/>
    <property type="evidence" value="ECO:0007669"/>
    <property type="project" value="InterPro"/>
</dbReference>
<dbReference type="InterPro" id="IPR038390">
    <property type="entry name" value="Metal_Tscrpt_repr_sf"/>
</dbReference>
<dbReference type="EMBL" id="BMFY01000017">
    <property type="protein sequence ID" value="GGA25933.1"/>
    <property type="molecule type" value="Genomic_DNA"/>
</dbReference>
<comment type="caution">
    <text evidence="3">The sequence shown here is derived from an EMBL/GenBank/DDBJ whole genome shotgun (WGS) entry which is preliminary data.</text>
</comment>
<dbReference type="PANTHER" id="PTHR33677:SF3">
    <property type="entry name" value="COPPER-SENSING TRANSCRIPTIONAL REPRESSOR RICR"/>
    <property type="match status" value="1"/>
</dbReference>
<dbReference type="GO" id="GO:0045892">
    <property type="term" value="P:negative regulation of DNA-templated transcription"/>
    <property type="evidence" value="ECO:0007669"/>
    <property type="project" value="UniProtKB-ARBA"/>
</dbReference>
<reference evidence="3" key="2">
    <citation type="submission" date="2020-09" db="EMBL/GenBank/DDBJ databases">
        <authorList>
            <person name="Sun Q."/>
            <person name="Zhou Y."/>
        </authorList>
    </citation>
    <scope>NUCLEOTIDE SEQUENCE</scope>
    <source>
        <strain evidence="3">CGMCC 1.12785</strain>
    </source>
</reference>
<dbReference type="Gene3D" id="1.20.58.1000">
    <property type="entry name" value="Metal-sensitive repressor, helix protomer"/>
    <property type="match status" value="1"/>
</dbReference>
<comment type="similarity">
    <text evidence="1">Belongs to the CsoR family.</text>
</comment>
<organism evidence="3 4">
    <name type="scientific">Sediminivirga luteola</name>
    <dbReference type="NCBI Taxonomy" id="1774748"/>
    <lineage>
        <taxon>Bacteria</taxon>
        <taxon>Bacillati</taxon>
        <taxon>Actinomycetota</taxon>
        <taxon>Actinomycetes</taxon>
        <taxon>Micrococcales</taxon>
        <taxon>Brevibacteriaceae</taxon>
        <taxon>Sediminivirga</taxon>
    </lineage>
</organism>
<dbReference type="InterPro" id="IPR003735">
    <property type="entry name" value="Metal_Tscrpt_repr"/>
</dbReference>
<dbReference type="CDD" id="cd10148">
    <property type="entry name" value="CsoR-like_DUF156"/>
    <property type="match status" value="1"/>
</dbReference>
<accession>A0A8J2U0R3</accession>
<dbReference type="Pfam" id="PF02583">
    <property type="entry name" value="Trns_repr_metal"/>
    <property type="match status" value="1"/>
</dbReference>
<dbReference type="PANTHER" id="PTHR33677">
    <property type="entry name" value="TRANSCRIPTIONAL REPRESSOR FRMR-RELATED"/>
    <property type="match status" value="1"/>
</dbReference>
<name>A0A8J2U0R3_9MICO</name>
<evidence type="ECO:0000256" key="2">
    <source>
        <dbReference type="ARBA" id="ARBA00023008"/>
    </source>
</evidence>
<protein>
    <submittedName>
        <fullName evidence="3">Copper-sensing transcriptional repressor RicR</fullName>
    </submittedName>
</protein>